<feature type="transmembrane region" description="Helical" evidence="1">
    <location>
        <begin position="58"/>
        <end position="86"/>
    </location>
</feature>
<evidence type="ECO:0000313" key="3">
    <source>
        <dbReference type="Proteomes" id="UP001234989"/>
    </source>
</evidence>
<name>A0AAF0ZZA8_SOLVR</name>
<organism evidence="2 3">
    <name type="scientific">Solanum verrucosum</name>
    <dbReference type="NCBI Taxonomy" id="315347"/>
    <lineage>
        <taxon>Eukaryota</taxon>
        <taxon>Viridiplantae</taxon>
        <taxon>Streptophyta</taxon>
        <taxon>Embryophyta</taxon>
        <taxon>Tracheophyta</taxon>
        <taxon>Spermatophyta</taxon>
        <taxon>Magnoliopsida</taxon>
        <taxon>eudicotyledons</taxon>
        <taxon>Gunneridae</taxon>
        <taxon>Pentapetalae</taxon>
        <taxon>asterids</taxon>
        <taxon>lamiids</taxon>
        <taxon>Solanales</taxon>
        <taxon>Solanaceae</taxon>
        <taxon>Solanoideae</taxon>
        <taxon>Solaneae</taxon>
        <taxon>Solanum</taxon>
    </lineage>
</organism>
<keyword evidence="1" id="KW-0472">Membrane</keyword>
<keyword evidence="1" id="KW-1133">Transmembrane helix</keyword>
<dbReference type="EMBL" id="CP133622">
    <property type="protein sequence ID" value="WMV55113.1"/>
    <property type="molecule type" value="Genomic_DNA"/>
</dbReference>
<evidence type="ECO:0000313" key="2">
    <source>
        <dbReference type="EMBL" id="WMV55113.1"/>
    </source>
</evidence>
<dbReference type="Proteomes" id="UP001234989">
    <property type="component" value="Chromosome 11"/>
</dbReference>
<accession>A0AAF0ZZA8</accession>
<dbReference type="AlphaFoldDB" id="A0AAF0ZZA8"/>
<feature type="transmembrane region" description="Helical" evidence="1">
    <location>
        <begin position="7"/>
        <end position="26"/>
    </location>
</feature>
<sequence>MIESLQVVMISFLGMHSSLCILRSNVVLLDHPPNLNIKPLPMQLLNSLGYNHCYLNSAYLSTLLLCFGVIILVLPIYPLILIFMLAPNMSKSIITSSTTKLLTRISLSSFFQPKINLMMFSQSLFPRPDFNFSAPS</sequence>
<protein>
    <submittedName>
        <fullName evidence="2">Uncharacterized protein</fullName>
    </submittedName>
</protein>
<keyword evidence="1" id="KW-0812">Transmembrane</keyword>
<keyword evidence="3" id="KW-1185">Reference proteome</keyword>
<gene>
    <name evidence="2" type="ORF">MTR67_048498</name>
</gene>
<proteinExistence type="predicted"/>
<evidence type="ECO:0000256" key="1">
    <source>
        <dbReference type="SAM" id="Phobius"/>
    </source>
</evidence>
<reference evidence="2" key="1">
    <citation type="submission" date="2023-08" db="EMBL/GenBank/DDBJ databases">
        <title>A de novo genome assembly of Solanum verrucosum Schlechtendal, a Mexican diploid species geographically isolated from the other diploid A-genome species in potato relatives.</title>
        <authorList>
            <person name="Hosaka K."/>
        </authorList>
    </citation>
    <scope>NUCLEOTIDE SEQUENCE</scope>
    <source>
        <tissue evidence="2">Young leaves</tissue>
    </source>
</reference>